<dbReference type="EMBL" id="JH767142">
    <property type="protein sequence ID" value="EQC38062.1"/>
    <property type="molecule type" value="Genomic_DNA"/>
</dbReference>
<proteinExistence type="predicted"/>
<evidence type="ECO:0000313" key="1">
    <source>
        <dbReference type="EMBL" id="EQC38062.1"/>
    </source>
</evidence>
<dbReference type="InParanoid" id="T0S5U5"/>
<dbReference type="InterPro" id="IPR052050">
    <property type="entry name" value="SecEffector_AnkRepeat"/>
</dbReference>
<dbReference type="Proteomes" id="UP000030762">
    <property type="component" value="Unassembled WGS sequence"/>
</dbReference>
<dbReference type="InterPro" id="IPR002110">
    <property type="entry name" value="Ankyrin_rpt"/>
</dbReference>
<gene>
    <name evidence="1" type="ORF">SDRG_04492</name>
</gene>
<dbReference type="SUPFAM" id="SSF48403">
    <property type="entry name" value="Ankyrin repeat"/>
    <property type="match status" value="1"/>
</dbReference>
<dbReference type="PANTHER" id="PTHR46586:SF3">
    <property type="entry name" value="ANKYRIN REPEAT-CONTAINING PROTEIN"/>
    <property type="match status" value="1"/>
</dbReference>
<keyword evidence="2" id="KW-1185">Reference proteome</keyword>
<evidence type="ECO:0000313" key="2">
    <source>
        <dbReference type="Proteomes" id="UP000030762"/>
    </source>
</evidence>
<name>T0S5U5_SAPDV</name>
<dbReference type="RefSeq" id="XP_008608389.1">
    <property type="nucleotide sequence ID" value="XM_008610167.1"/>
</dbReference>
<dbReference type="AlphaFoldDB" id="T0S5U5"/>
<protein>
    <submittedName>
        <fullName evidence="1">Uncharacterized protein</fullName>
    </submittedName>
</protein>
<sequence length="351" mass="37864">MAAVLASRDLVLLIASFQDGLPQSLLATHMHLRHVDKLQLHRLRPQAITINVMDYVAATGQFLALLFLHARGYTCSVWAMNAAAEHGHIAIVRFLHDHRHEGCTVHAMDAAAKHGHLDVLEFLHYHRHEGCTALALNAACANGHKDVVAFLHTHRSEGGTAQAMDGAAAHGHLGIVQLLHATRHEGCTDRAIEDAAMHGHFEVVRFLHCHRTEGNVARALRNAAANGHDKIVAFLLPLVAAVPPDAMDFAARNGEMETLRVLHAAGAPCTKRALTWAAMAGHGHVVAFLMQYRTEGDANEALAMATRMGMDQVAALLRVASTATSPVVSTDVDYLGFSMSKKRAPSCPATV</sequence>
<reference evidence="1 2" key="1">
    <citation type="submission" date="2012-04" db="EMBL/GenBank/DDBJ databases">
        <title>The Genome Sequence of Saprolegnia declina VS20.</title>
        <authorList>
            <consortium name="The Broad Institute Genome Sequencing Platform"/>
            <person name="Russ C."/>
            <person name="Nusbaum C."/>
            <person name="Tyler B."/>
            <person name="van West P."/>
            <person name="Dieguez-Uribeondo J."/>
            <person name="de Bruijn I."/>
            <person name="Tripathy S."/>
            <person name="Jiang R."/>
            <person name="Young S.K."/>
            <person name="Zeng Q."/>
            <person name="Gargeya S."/>
            <person name="Fitzgerald M."/>
            <person name="Haas B."/>
            <person name="Abouelleil A."/>
            <person name="Alvarado L."/>
            <person name="Arachchi H.M."/>
            <person name="Berlin A."/>
            <person name="Chapman S.B."/>
            <person name="Goldberg J."/>
            <person name="Griggs A."/>
            <person name="Gujja S."/>
            <person name="Hansen M."/>
            <person name="Howarth C."/>
            <person name="Imamovic A."/>
            <person name="Larimer J."/>
            <person name="McCowen C."/>
            <person name="Montmayeur A."/>
            <person name="Murphy C."/>
            <person name="Neiman D."/>
            <person name="Pearson M."/>
            <person name="Priest M."/>
            <person name="Roberts A."/>
            <person name="Saif S."/>
            <person name="Shea T."/>
            <person name="Sisk P."/>
            <person name="Sykes S."/>
            <person name="Wortman J."/>
            <person name="Nusbaum C."/>
            <person name="Birren B."/>
        </authorList>
    </citation>
    <scope>NUCLEOTIDE SEQUENCE [LARGE SCALE GENOMIC DNA]</scope>
    <source>
        <strain evidence="1 2">VS20</strain>
    </source>
</reference>
<dbReference type="OMA" id="DAAMHGH"/>
<dbReference type="OrthoDB" id="76907at2759"/>
<organism evidence="1 2">
    <name type="scientific">Saprolegnia diclina (strain VS20)</name>
    <dbReference type="NCBI Taxonomy" id="1156394"/>
    <lineage>
        <taxon>Eukaryota</taxon>
        <taxon>Sar</taxon>
        <taxon>Stramenopiles</taxon>
        <taxon>Oomycota</taxon>
        <taxon>Saprolegniomycetes</taxon>
        <taxon>Saprolegniales</taxon>
        <taxon>Saprolegniaceae</taxon>
        <taxon>Saprolegnia</taxon>
    </lineage>
</organism>
<dbReference type="InterPro" id="IPR036770">
    <property type="entry name" value="Ankyrin_rpt-contain_sf"/>
</dbReference>
<dbReference type="GeneID" id="19945219"/>
<dbReference type="STRING" id="1156394.T0S5U5"/>
<dbReference type="PANTHER" id="PTHR46586">
    <property type="entry name" value="ANKYRIN REPEAT-CONTAINING PROTEIN"/>
    <property type="match status" value="1"/>
</dbReference>
<dbReference type="VEuPathDB" id="FungiDB:SDRG_04492"/>
<dbReference type="Pfam" id="PF13637">
    <property type="entry name" value="Ank_4"/>
    <property type="match status" value="2"/>
</dbReference>
<accession>T0S5U5</accession>
<dbReference type="Gene3D" id="1.25.40.20">
    <property type="entry name" value="Ankyrin repeat-containing domain"/>
    <property type="match status" value="2"/>
</dbReference>